<dbReference type="SMART" id="SM00421">
    <property type="entry name" value="HTH_LUXR"/>
    <property type="match status" value="1"/>
</dbReference>
<dbReference type="RefSeq" id="WP_183363741.1">
    <property type="nucleotide sequence ID" value="NZ_BAAADZ010000005.1"/>
</dbReference>
<evidence type="ECO:0000256" key="3">
    <source>
        <dbReference type="ARBA" id="ARBA00023163"/>
    </source>
</evidence>
<dbReference type="Pfam" id="PF00196">
    <property type="entry name" value="GerE"/>
    <property type="match status" value="1"/>
</dbReference>
<keyword evidence="6" id="KW-1185">Reference proteome</keyword>
<reference evidence="5 6" key="1">
    <citation type="submission" date="2020-08" db="EMBL/GenBank/DDBJ databases">
        <title>Genomic Encyclopedia of Type Strains, Phase IV (KMG-IV): sequencing the most valuable type-strain genomes for metagenomic binning, comparative biology and taxonomic classification.</title>
        <authorList>
            <person name="Goeker M."/>
        </authorList>
    </citation>
    <scope>NUCLEOTIDE SEQUENCE [LARGE SCALE GENOMIC DNA]</scope>
    <source>
        <strain evidence="5 6">DSM 8510</strain>
    </source>
</reference>
<dbReference type="CDD" id="cd06170">
    <property type="entry name" value="LuxR_C_like"/>
    <property type="match status" value="1"/>
</dbReference>
<dbReference type="PANTHER" id="PTHR44688:SF25">
    <property type="entry name" value="HTH LUXR-TYPE DOMAIN-CONTAINING PROTEIN"/>
    <property type="match status" value="1"/>
</dbReference>
<keyword evidence="1" id="KW-0805">Transcription regulation</keyword>
<evidence type="ECO:0000259" key="4">
    <source>
        <dbReference type="PROSITE" id="PS50043"/>
    </source>
</evidence>
<dbReference type="SUPFAM" id="SSF46894">
    <property type="entry name" value="C-terminal effector domain of the bipartite response regulators"/>
    <property type="match status" value="1"/>
</dbReference>
<keyword evidence="2 5" id="KW-0238">DNA-binding</keyword>
<dbReference type="PROSITE" id="PS50043">
    <property type="entry name" value="HTH_LUXR_2"/>
    <property type="match status" value="1"/>
</dbReference>
<dbReference type="InterPro" id="IPR016032">
    <property type="entry name" value="Sig_transdc_resp-reg_C-effctor"/>
</dbReference>
<dbReference type="Gene3D" id="1.10.10.10">
    <property type="entry name" value="Winged helix-like DNA-binding domain superfamily/Winged helix DNA-binding domain"/>
    <property type="match status" value="1"/>
</dbReference>
<dbReference type="PANTHER" id="PTHR44688">
    <property type="entry name" value="DNA-BINDING TRANSCRIPTIONAL ACTIVATOR DEVR_DOSR"/>
    <property type="match status" value="1"/>
</dbReference>
<organism evidence="5 6">
    <name type="scientific">Erythrobacter ramosus</name>
    <dbReference type="NCBI Taxonomy" id="35811"/>
    <lineage>
        <taxon>Bacteria</taxon>
        <taxon>Pseudomonadati</taxon>
        <taxon>Pseudomonadota</taxon>
        <taxon>Alphaproteobacteria</taxon>
        <taxon>Sphingomonadales</taxon>
        <taxon>Erythrobacteraceae</taxon>
        <taxon>Erythrobacter/Porphyrobacter group</taxon>
        <taxon>Erythrobacter</taxon>
    </lineage>
</organism>
<keyword evidence="3" id="KW-0804">Transcription</keyword>
<feature type="domain" description="HTH luxR-type" evidence="4">
    <location>
        <begin position="196"/>
        <end position="263"/>
    </location>
</feature>
<sequence length="270" mass="30045">MATRALDLHQASHHAWFPHRAEPTSTRPAQDIRAAAWSLEDMVRKEGLRIMAWHDLSTLARMVDEKNQPLDTTVFGWSEQELAAWHGCAKAMNSPLLSGARVAGEPFWANGRAIHARIGSRALGRINLDDFDELTSVRAAIVIPVQLPFGQIGAAILSSSDPAKFHLAKEFARARETLVPSITRFLSDYAAINRDDRFLPDYCPLSSREIECLTWVAHGKTDHEISIILGRSHAGVRYHITRTCAKLDAVNRTHAVFRAVQLGYISLTPP</sequence>
<evidence type="ECO:0000256" key="1">
    <source>
        <dbReference type="ARBA" id="ARBA00023015"/>
    </source>
</evidence>
<dbReference type="InterPro" id="IPR000792">
    <property type="entry name" value="Tscrpt_reg_LuxR_C"/>
</dbReference>
<dbReference type="InterPro" id="IPR036388">
    <property type="entry name" value="WH-like_DNA-bd_sf"/>
</dbReference>
<protein>
    <submittedName>
        <fullName evidence="5">DNA-binding CsgD family transcriptional regulator</fullName>
    </submittedName>
</protein>
<dbReference type="Proteomes" id="UP000548685">
    <property type="component" value="Unassembled WGS sequence"/>
</dbReference>
<dbReference type="EMBL" id="JACICE010000004">
    <property type="protein sequence ID" value="MBB3776976.1"/>
    <property type="molecule type" value="Genomic_DNA"/>
</dbReference>
<comment type="caution">
    <text evidence="5">The sequence shown here is derived from an EMBL/GenBank/DDBJ whole genome shotgun (WGS) entry which is preliminary data.</text>
</comment>
<name>A0ABR6I238_9SPHN</name>
<gene>
    <name evidence="5" type="ORF">FHS52_002969</name>
</gene>
<proteinExistence type="predicted"/>
<evidence type="ECO:0000313" key="6">
    <source>
        <dbReference type="Proteomes" id="UP000548685"/>
    </source>
</evidence>
<evidence type="ECO:0000256" key="2">
    <source>
        <dbReference type="ARBA" id="ARBA00023125"/>
    </source>
</evidence>
<dbReference type="GO" id="GO:0003677">
    <property type="term" value="F:DNA binding"/>
    <property type="evidence" value="ECO:0007669"/>
    <property type="project" value="UniProtKB-KW"/>
</dbReference>
<evidence type="ECO:0000313" key="5">
    <source>
        <dbReference type="EMBL" id="MBB3776976.1"/>
    </source>
</evidence>
<accession>A0ABR6I238</accession>